<evidence type="ECO:0000256" key="4">
    <source>
        <dbReference type="ARBA" id="ARBA00022684"/>
    </source>
</evidence>
<dbReference type="EMBL" id="BBVC01000020">
    <property type="protein sequence ID" value="GAO97920.1"/>
    <property type="molecule type" value="Genomic_DNA"/>
</dbReference>
<dbReference type="InterPro" id="IPR013815">
    <property type="entry name" value="ATP_grasp_subdomain_1"/>
</dbReference>
<dbReference type="SUPFAM" id="SSF56059">
    <property type="entry name" value="Glutathione synthetase ATP-binding domain-like"/>
    <property type="match status" value="1"/>
</dbReference>
<evidence type="ECO:0000256" key="5">
    <source>
        <dbReference type="ARBA" id="ARBA00022723"/>
    </source>
</evidence>
<dbReference type="GO" id="GO:0046872">
    <property type="term" value="F:metal ion binding"/>
    <property type="evidence" value="ECO:0007669"/>
    <property type="project" value="UniProtKB-KW"/>
</dbReference>
<protein>
    <recommendedName>
        <fullName evidence="10">Glutathione synthetase</fullName>
        <ecNumber evidence="10">6.3.2.3</ecNumber>
    </recommendedName>
    <alternativeName>
        <fullName evidence="10">GSH synthetase</fullName>
        <shortName evidence="10">GSH-S</shortName>
        <shortName evidence="10">GSHase</shortName>
    </alternativeName>
    <alternativeName>
        <fullName evidence="10">Glutathione synthase</fullName>
    </alternativeName>
</protein>
<evidence type="ECO:0000256" key="2">
    <source>
        <dbReference type="ARBA" id="ARBA00001946"/>
    </source>
</evidence>
<dbReference type="InterPro" id="IPR011761">
    <property type="entry name" value="ATP-grasp"/>
</dbReference>
<comment type="cofactor">
    <cofactor evidence="1">
        <name>Mn(2+)</name>
        <dbReference type="ChEBI" id="CHEBI:29035"/>
    </cofactor>
</comment>
<keyword evidence="8" id="KW-0460">Magnesium</keyword>
<comment type="similarity">
    <text evidence="10">Belongs to the prokaryotic GSH synthase family.</text>
</comment>
<dbReference type="UniPathway" id="UPA00142">
    <property type="reaction ID" value="UER00210"/>
</dbReference>
<keyword evidence="13" id="KW-1185">Reference proteome</keyword>
<dbReference type="Gene3D" id="3.30.1490.20">
    <property type="entry name" value="ATP-grasp fold, A domain"/>
    <property type="match status" value="1"/>
</dbReference>
<evidence type="ECO:0000259" key="11">
    <source>
        <dbReference type="PROSITE" id="PS50975"/>
    </source>
</evidence>
<keyword evidence="4 10" id="KW-0317">Glutathione biosynthesis</keyword>
<comment type="caution">
    <text evidence="12">The sequence shown here is derived from an EMBL/GenBank/DDBJ whole genome shotgun (WGS) entry which is preliminary data.</text>
</comment>
<evidence type="ECO:0000256" key="9">
    <source>
        <dbReference type="ARBA" id="ARBA00023211"/>
    </source>
</evidence>
<dbReference type="InterPro" id="IPR004218">
    <property type="entry name" value="GSHS_ATP-bd"/>
</dbReference>
<comment type="catalytic activity">
    <reaction evidence="10">
        <text>gamma-L-glutamyl-L-cysteine + glycine + ATP = glutathione + ADP + phosphate + H(+)</text>
        <dbReference type="Rhea" id="RHEA:13557"/>
        <dbReference type="ChEBI" id="CHEBI:15378"/>
        <dbReference type="ChEBI" id="CHEBI:30616"/>
        <dbReference type="ChEBI" id="CHEBI:43474"/>
        <dbReference type="ChEBI" id="CHEBI:57305"/>
        <dbReference type="ChEBI" id="CHEBI:57925"/>
        <dbReference type="ChEBI" id="CHEBI:58173"/>
        <dbReference type="ChEBI" id="CHEBI:456216"/>
        <dbReference type="EC" id="6.3.2.3"/>
    </reaction>
</comment>
<name>A0A0K8MBL0_9PROT</name>
<dbReference type="InterPro" id="IPR004215">
    <property type="entry name" value="GSHS_N"/>
</dbReference>
<keyword evidence="7 10" id="KW-0067">ATP-binding</keyword>
<comment type="pathway">
    <text evidence="10">Sulfur metabolism; glutathione biosynthesis; glutathione from L-cysteine and L-glutamate: step 2/2.</text>
</comment>
<dbReference type="Proteomes" id="UP000036771">
    <property type="component" value="Unassembled WGS sequence"/>
</dbReference>
<evidence type="ECO:0000313" key="13">
    <source>
        <dbReference type="Proteomes" id="UP000036771"/>
    </source>
</evidence>
<proteinExistence type="inferred from homology"/>
<keyword evidence="6 10" id="KW-0547">Nucleotide-binding</keyword>
<dbReference type="GO" id="GO:0005524">
    <property type="term" value="F:ATP binding"/>
    <property type="evidence" value="ECO:0007669"/>
    <property type="project" value="UniProtKB-UniRule"/>
</dbReference>
<accession>A0A0K8MBL0</accession>
<evidence type="ECO:0000256" key="7">
    <source>
        <dbReference type="ARBA" id="ARBA00022840"/>
    </source>
</evidence>
<feature type="domain" description="ATP-grasp" evidence="11">
    <location>
        <begin position="125"/>
        <end position="310"/>
    </location>
</feature>
<organism evidence="12 13">
    <name type="scientific">Caedimonas varicaedens</name>
    <dbReference type="NCBI Taxonomy" id="1629334"/>
    <lineage>
        <taxon>Bacteria</taxon>
        <taxon>Pseudomonadati</taxon>
        <taxon>Pseudomonadota</taxon>
        <taxon>Alphaproteobacteria</taxon>
        <taxon>Holosporales</taxon>
        <taxon>Caedimonadaceae</taxon>
        <taxon>Caedimonas</taxon>
    </lineage>
</organism>
<dbReference type="Pfam" id="PF02955">
    <property type="entry name" value="GSH-S_ATP"/>
    <property type="match status" value="1"/>
</dbReference>
<gene>
    <name evidence="10 12" type="primary">gshB</name>
    <name evidence="12" type="ORF">Cva_00561</name>
</gene>
<dbReference type="EC" id="6.3.2.3" evidence="10"/>
<dbReference type="InterPro" id="IPR016185">
    <property type="entry name" value="PreATP-grasp_dom_sf"/>
</dbReference>
<dbReference type="InterPro" id="IPR006284">
    <property type="entry name" value="Glut_synth_pro"/>
</dbReference>
<evidence type="ECO:0000256" key="1">
    <source>
        <dbReference type="ARBA" id="ARBA00001936"/>
    </source>
</evidence>
<evidence type="ECO:0000256" key="3">
    <source>
        <dbReference type="ARBA" id="ARBA00022598"/>
    </source>
</evidence>
<dbReference type="Gene3D" id="3.30.470.20">
    <property type="entry name" value="ATP-grasp fold, B domain"/>
    <property type="match status" value="1"/>
</dbReference>
<keyword evidence="5" id="KW-0479">Metal-binding</keyword>
<dbReference type="NCBIfam" id="NF003573">
    <property type="entry name" value="PRK05246.1"/>
    <property type="match status" value="1"/>
</dbReference>
<dbReference type="GO" id="GO:0005737">
    <property type="term" value="C:cytoplasm"/>
    <property type="evidence" value="ECO:0007669"/>
    <property type="project" value="TreeGrafter"/>
</dbReference>
<dbReference type="AlphaFoldDB" id="A0A0K8MBL0"/>
<evidence type="ECO:0000256" key="6">
    <source>
        <dbReference type="ARBA" id="ARBA00022741"/>
    </source>
</evidence>
<dbReference type="STRING" id="1629334.Cva_00561"/>
<dbReference type="SUPFAM" id="SSF52440">
    <property type="entry name" value="PreATP-grasp domain"/>
    <property type="match status" value="1"/>
</dbReference>
<reference evidence="12 13" key="1">
    <citation type="submission" date="2015-03" db="EMBL/GenBank/DDBJ databases">
        <title>Caedibacter varicaedens, whole genome shotgun sequence.</title>
        <authorList>
            <person name="Suzuki H."/>
            <person name="Dapper A.L."/>
            <person name="Gibson A.K."/>
            <person name="Jackson C."/>
            <person name="Lee H."/>
            <person name="Pejaver V.R."/>
            <person name="Doak T."/>
            <person name="Lynch M."/>
        </authorList>
    </citation>
    <scope>NUCLEOTIDE SEQUENCE [LARGE SCALE GENOMIC DNA]</scope>
</reference>
<dbReference type="GO" id="GO:0004363">
    <property type="term" value="F:glutathione synthase activity"/>
    <property type="evidence" value="ECO:0007669"/>
    <property type="project" value="UniProtKB-UniRule"/>
</dbReference>
<evidence type="ECO:0000256" key="10">
    <source>
        <dbReference type="HAMAP-Rule" id="MF_00162"/>
    </source>
</evidence>
<dbReference type="PROSITE" id="PS50975">
    <property type="entry name" value="ATP_GRASP"/>
    <property type="match status" value="1"/>
</dbReference>
<sequence length="316" mass="36039">MSLRVVFQMDPLSCLNFQRDSTVALIEEGQRRGHEIYYYTPSTLSWREGHLRAWGAKLETGKSNQESLVSGASEHLELETFDTLFIRQDPPFDMGYITTTHLLDHLSGKVFMVNDPQGIRQSPEKILITHFPDLMPPTLITQEAPEIQDFLDQHHDVVMKPLYEFGGEGVLRLKKNDQNIMAAIDLFRKAYPHQPWMIQKFLPEILEGDHRLFLLDGELMAGYTRIPAHNSIRSNAARGGSATAYKPNARDQEICRHIGPILKKRGLFFVGIDIIGSYLIEINVTSPTGLRVLDRLYDMNSASLIWDALEKKSKTF</sequence>
<dbReference type="NCBIfam" id="TIGR01380">
    <property type="entry name" value="glut_syn"/>
    <property type="match status" value="1"/>
</dbReference>
<keyword evidence="3 10" id="KW-0436">Ligase</keyword>
<dbReference type="PANTHER" id="PTHR21621:SF4">
    <property type="entry name" value="GLUTATHIONE SYNTHETASE"/>
    <property type="match status" value="1"/>
</dbReference>
<dbReference type="Gene3D" id="3.40.50.20">
    <property type="match status" value="1"/>
</dbReference>
<dbReference type="Pfam" id="PF02951">
    <property type="entry name" value="GSH-S_N"/>
    <property type="match status" value="1"/>
</dbReference>
<comment type="cofactor">
    <cofactor evidence="2">
        <name>Mg(2+)</name>
        <dbReference type="ChEBI" id="CHEBI:18420"/>
    </cofactor>
</comment>
<keyword evidence="9" id="KW-0464">Manganese</keyword>
<dbReference type="OrthoDB" id="9785415at2"/>
<dbReference type="HAMAP" id="MF_00162">
    <property type="entry name" value="GSH_S"/>
    <property type="match status" value="1"/>
</dbReference>
<evidence type="ECO:0000256" key="8">
    <source>
        <dbReference type="ARBA" id="ARBA00022842"/>
    </source>
</evidence>
<evidence type="ECO:0000313" key="12">
    <source>
        <dbReference type="EMBL" id="GAO97920.1"/>
    </source>
</evidence>
<dbReference type="PANTHER" id="PTHR21621">
    <property type="entry name" value="RIBOSOMAL PROTEIN S6 MODIFICATION PROTEIN"/>
    <property type="match status" value="1"/>
</dbReference>